<dbReference type="Gene3D" id="3.20.20.80">
    <property type="entry name" value="Glycosidases"/>
    <property type="match status" value="1"/>
</dbReference>
<keyword evidence="2 4" id="KW-0326">Glycosidase</keyword>
<feature type="domain" description="Glycosyl hydrolase family 13 catalytic" evidence="3">
    <location>
        <begin position="142"/>
        <end position="508"/>
    </location>
</feature>
<dbReference type="Pfam" id="PF00128">
    <property type="entry name" value="Alpha-amylase"/>
    <property type="match status" value="1"/>
</dbReference>
<dbReference type="Pfam" id="PF02903">
    <property type="entry name" value="Alpha-amylase_N"/>
    <property type="match status" value="1"/>
</dbReference>
<comment type="caution">
    <text evidence="4">The sequence shown here is derived from an EMBL/GenBank/DDBJ whole genome shotgun (WGS) entry which is preliminary data.</text>
</comment>
<dbReference type="SUPFAM" id="SSF51445">
    <property type="entry name" value="(Trans)glycosidases"/>
    <property type="match status" value="1"/>
</dbReference>
<sequence length="591" mass="68535">MEKAGIYHQPASSYAYSYDAKTLHIRIRTKRLDISEVILIAADPYLWKDGKWQSNSYSMRKIAETEEHDYWFIPVTPEHRRLQYGFLITDTEGETTFYGGRGFFEATEANLETMDYYFKFPFIHAVDTFEAPEWVGNTIWYQIFPERFANGNPSLSPENVLPWGSKDPTPTDFFGGDIEGITQHLDYLVELGINGVYLTPVFEAPTNHKYDTIDYKKIDPHFGDKEAFRKLVQEAHKRGIRIMLDAVFNHIGDTSAEWQDVVEKEEKSAYRDWFHIHSFPVRPNENGNIEGEPTLSYDTFAFTTHMPKLNTANPEVQAYLLDIATYWIREFDIDGWRLDVANEVDHAFWKEFKNAVQTEKEDIYILGEIWHDSWIWLLGDEFHAVMNYPFTQTIIENFIEEKITPEQMVSGINEQYMRYPNQVNEVMFNMLDSHDTARILTRANNDIDKVKQALTFMFAHTGSPCIYYGTEIGMNGGNDPGCRKCMEWDTEKQNQDMLAFTKKLIALRKENQAIITSGELSWLAASSETGITAFKRELNGEKLYFVFNQAAENKNFTISFENQATDIWNKEVVTENLTVPAKGFLVIKENS</sequence>
<evidence type="ECO:0000313" key="5">
    <source>
        <dbReference type="Proteomes" id="UP000523362"/>
    </source>
</evidence>
<dbReference type="PANTHER" id="PTHR10357">
    <property type="entry name" value="ALPHA-AMYLASE FAMILY MEMBER"/>
    <property type="match status" value="1"/>
</dbReference>
<dbReference type="Gene3D" id="2.60.40.10">
    <property type="entry name" value="Immunoglobulins"/>
    <property type="match status" value="1"/>
</dbReference>
<name>A0A7X0X1U1_LISSE</name>
<organism evidence="4 5">
    <name type="scientific">Listeria seeligeri</name>
    <dbReference type="NCBI Taxonomy" id="1640"/>
    <lineage>
        <taxon>Bacteria</taxon>
        <taxon>Bacillati</taxon>
        <taxon>Bacillota</taxon>
        <taxon>Bacilli</taxon>
        <taxon>Bacillales</taxon>
        <taxon>Listeriaceae</taxon>
        <taxon>Listeria</taxon>
    </lineage>
</organism>
<dbReference type="InterPro" id="IPR017853">
    <property type="entry name" value="GH"/>
</dbReference>
<dbReference type="Proteomes" id="UP000523362">
    <property type="component" value="Unassembled WGS sequence"/>
</dbReference>
<dbReference type="InterPro" id="IPR004185">
    <property type="entry name" value="Glyco_hydro_13_lg-like_dom"/>
</dbReference>
<evidence type="ECO:0000256" key="2">
    <source>
        <dbReference type="ARBA" id="ARBA00023295"/>
    </source>
</evidence>
<dbReference type="RefSeq" id="WP_185383463.1">
    <property type="nucleotide sequence ID" value="NZ_JAARRG010000002.1"/>
</dbReference>
<reference evidence="4 5" key="1">
    <citation type="submission" date="2020-03" db="EMBL/GenBank/DDBJ databases">
        <title>Soil Listeria distribution.</title>
        <authorList>
            <person name="Liao J."/>
            <person name="Wiedmann M."/>
        </authorList>
    </citation>
    <scope>NUCLEOTIDE SEQUENCE [LARGE SCALE GENOMIC DNA]</scope>
    <source>
        <strain evidence="4 5">FSL L7-1560</strain>
    </source>
</reference>
<protein>
    <submittedName>
        <fullName evidence="4">Alpha-glycosidase</fullName>
    </submittedName>
</protein>
<dbReference type="Gene3D" id="3.90.400.10">
    <property type="entry name" value="Oligo-1,6-glucosidase, Domain 2"/>
    <property type="match status" value="1"/>
</dbReference>
<dbReference type="Gene3D" id="2.60.40.1180">
    <property type="entry name" value="Golgi alpha-mannosidase II"/>
    <property type="match status" value="1"/>
</dbReference>
<gene>
    <name evidence="4" type="ORF">HB897_05150</name>
</gene>
<accession>A0A7X0X1U1</accession>
<dbReference type="InterPro" id="IPR013783">
    <property type="entry name" value="Ig-like_fold"/>
</dbReference>
<proteinExistence type="predicted"/>
<dbReference type="InterPro" id="IPR006047">
    <property type="entry name" value="GH13_cat_dom"/>
</dbReference>
<dbReference type="CDD" id="cd11338">
    <property type="entry name" value="AmyAc_CMD"/>
    <property type="match status" value="1"/>
</dbReference>
<dbReference type="GO" id="GO:0004553">
    <property type="term" value="F:hydrolase activity, hydrolyzing O-glycosyl compounds"/>
    <property type="evidence" value="ECO:0007669"/>
    <property type="project" value="InterPro"/>
</dbReference>
<dbReference type="GO" id="GO:0005975">
    <property type="term" value="P:carbohydrate metabolic process"/>
    <property type="evidence" value="ECO:0007669"/>
    <property type="project" value="InterPro"/>
</dbReference>
<dbReference type="SUPFAM" id="SSF81296">
    <property type="entry name" value="E set domains"/>
    <property type="match status" value="1"/>
</dbReference>
<keyword evidence="1" id="KW-0378">Hydrolase</keyword>
<dbReference type="SUPFAM" id="SSF51011">
    <property type="entry name" value="Glycosyl hydrolase domain"/>
    <property type="match status" value="1"/>
</dbReference>
<dbReference type="InterPro" id="IPR014756">
    <property type="entry name" value="Ig_E-set"/>
</dbReference>
<evidence type="ECO:0000256" key="1">
    <source>
        <dbReference type="ARBA" id="ARBA00022801"/>
    </source>
</evidence>
<dbReference type="EMBL" id="JAARRG010000002">
    <property type="protein sequence ID" value="MBC1485621.1"/>
    <property type="molecule type" value="Genomic_DNA"/>
</dbReference>
<dbReference type="SMART" id="SM00642">
    <property type="entry name" value="Aamy"/>
    <property type="match status" value="1"/>
</dbReference>
<dbReference type="AlphaFoldDB" id="A0A7X0X1U1"/>
<dbReference type="CDD" id="cd02857">
    <property type="entry name" value="E_set_CDase_PDE_N"/>
    <property type="match status" value="1"/>
</dbReference>
<dbReference type="PANTHER" id="PTHR10357:SF210">
    <property type="entry name" value="MALTODEXTRIN GLUCOSIDASE"/>
    <property type="match status" value="1"/>
</dbReference>
<dbReference type="InterPro" id="IPR013780">
    <property type="entry name" value="Glyco_hydro_b"/>
</dbReference>
<dbReference type="InterPro" id="IPR045857">
    <property type="entry name" value="O16G_dom_2"/>
</dbReference>
<evidence type="ECO:0000259" key="3">
    <source>
        <dbReference type="SMART" id="SM00642"/>
    </source>
</evidence>
<evidence type="ECO:0000313" key="4">
    <source>
        <dbReference type="EMBL" id="MBC1485621.1"/>
    </source>
</evidence>